<reference evidence="6 7" key="1">
    <citation type="submission" date="2019-04" db="EMBL/GenBank/DDBJ databases">
        <title>Draft genome sequence of Robertkochia marina CC-AMO-30D.</title>
        <authorList>
            <person name="Hameed A."/>
            <person name="Lin S.-Y."/>
            <person name="Shahina M."/>
            <person name="Lai W.-A."/>
            <person name="Young C.-C."/>
        </authorList>
    </citation>
    <scope>NUCLEOTIDE SEQUENCE [LARGE SCALE GENOMIC DNA]</scope>
    <source>
        <strain evidence="6 7">CC-AMO-30D</strain>
    </source>
</reference>
<evidence type="ECO:0000259" key="5">
    <source>
        <dbReference type="SMART" id="SM00534"/>
    </source>
</evidence>
<dbReference type="OrthoDB" id="9802448at2"/>
<dbReference type="GO" id="GO:0006298">
    <property type="term" value="P:mismatch repair"/>
    <property type="evidence" value="ECO:0007669"/>
    <property type="project" value="InterPro"/>
</dbReference>
<comment type="caution">
    <text evidence="6">The sequence shown here is derived from an EMBL/GenBank/DDBJ whole genome shotgun (WGS) entry which is preliminary data.</text>
</comment>
<keyword evidence="4" id="KW-1133">Transmembrane helix</keyword>
<evidence type="ECO:0000313" key="6">
    <source>
        <dbReference type="EMBL" id="THD69077.1"/>
    </source>
</evidence>
<evidence type="ECO:0000256" key="4">
    <source>
        <dbReference type="SAM" id="Phobius"/>
    </source>
</evidence>
<dbReference type="GO" id="GO:0030983">
    <property type="term" value="F:mismatched DNA binding"/>
    <property type="evidence" value="ECO:0007669"/>
    <property type="project" value="InterPro"/>
</dbReference>
<dbReference type="InterPro" id="IPR027417">
    <property type="entry name" value="P-loop_NTPase"/>
</dbReference>
<dbReference type="Proteomes" id="UP000305939">
    <property type="component" value="Unassembled WGS sequence"/>
</dbReference>
<sequence>MPQPNIYYREQLKLFLEKHKAVKAQLTRISVLRLLVFLCVTLLLYYYHDSLGEVAVISVPGTTLFLLLVTYTARLKYQRNKFRELIRINQTELDVLKGDLNGLDTGDDFKDPTHAYSHDIDLFGEGSFFHYSNRTVTAMGRSYYANELTANQTEHIVHQQEAAAELSKLPDWRQEFMANAALIKTETSENDILHWIHNFSPALPHRLKWLPLAWTLSSIALLIMTITEVLPVHLFVYWFIAGLLLSGIFLAKVSKLSLFISKSQDTFKQYQKLLEAIEATEFKSEFLNEQKECAFSNGQNPSAHLKKLARMIDALDQRNNLLVAVLINPLGLADLYNGMRIEKWVLEHREDIPNWFRMIAFFDATITKANFHFNHPDYCFPEITDKKDAGVIQANALGHPLIPEEKLIRNNFSMEPREFMVVTGANMAGKSTFLRTTALFIVMSNCGLPVCADKAVYKPICLITSMRTADSLNEEASYFYAELKRLRFIVDELKEKEYFIILDEILKGTNSKDKAMGSRKFVERLAGSGSTGIIATHDLSLCEVAEEIKSVKNYFFDAYIENNALRFDYILRPGICTNMNASFLLDKMGIV</sequence>
<dbReference type="GO" id="GO:0005524">
    <property type="term" value="F:ATP binding"/>
    <property type="evidence" value="ECO:0007669"/>
    <property type="project" value="UniProtKB-KW"/>
</dbReference>
<dbReference type="RefSeq" id="WP_136334567.1">
    <property type="nucleotide sequence ID" value="NZ_QXMP01000004.1"/>
</dbReference>
<keyword evidence="4" id="KW-0472">Membrane</keyword>
<dbReference type="PANTHER" id="PTHR11361">
    <property type="entry name" value="DNA MISMATCH REPAIR PROTEIN MUTS FAMILY MEMBER"/>
    <property type="match status" value="1"/>
</dbReference>
<evidence type="ECO:0000256" key="1">
    <source>
        <dbReference type="ARBA" id="ARBA00022741"/>
    </source>
</evidence>
<feature type="domain" description="DNA mismatch repair proteins mutS family" evidence="5">
    <location>
        <begin position="417"/>
        <end position="589"/>
    </location>
</feature>
<dbReference type="Pfam" id="PF00488">
    <property type="entry name" value="MutS_V"/>
    <property type="match status" value="1"/>
</dbReference>
<keyword evidence="4" id="KW-0812">Transmembrane</keyword>
<dbReference type="GO" id="GO:0005829">
    <property type="term" value="C:cytosol"/>
    <property type="evidence" value="ECO:0007669"/>
    <property type="project" value="TreeGrafter"/>
</dbReference>
<feature type="transmembrane region" description="Helical" evidence="4">
    <location>
        <begin position="30"/>
        <end position="48"/>
    </location>
</feature>
<name>A0A4S3M4G8_9FLAO</name>
<keyword evidence="2" id="KW-0067">ATP-binding</keyword>
<protein>
    <submittedName>
        <fullName evidence="6">DNA mismatch repair protein MutS</fullName>
    </submittedName>
</protein>
<accession>A0A4S3M4G8</accession>
<dbReference type="GO" id="GO:0140664">
    <property type="term" value="F:ATP-dependent DNA damage sensor activity"/>
    <property type="evidence" value="ECO:0007669"/>
    <property type="project" value="InterPro"/>
</dbReference>
<dbReference type="PANTHER" id="PTHR11361:SF99">
    <property type="entry name" value="DNA MISMATCH REPAIR PROTEIN"/>
    <property type="match status" value="1"/>
</dbReference>
<keyword evidence="3" id="KW-0238">DNA-binding</keyword>
<evidence type="ECO:0000256" key="2">
    <source>
        <dbReference type="ARBA" id="ARBA00022840"/>
    </source>
</evidence>
<gene>
    <name evidence="6" type="ORF">E7Z59_01750</name>
</gene>
<dbReference type="InterPro" id="IPR000432">
    <property type="entry name" value="DNA_mismatch_repair_MutS_C"/>
</dbReference>
<dbReference type="AlphaFoldDB" id="A0A4S3M4G8"/>
<feature type="transmembrane region" description="Helical" evidence="4">
    <location>
        <begin position="54"/>
        <end position="73"/>
    </location>
</feature>
<proteinExistence type="predicted"/>
<dbReference type="Gene3D" id="3.40.50.300">
    <property type="entry name" value="P-loop containing nucleotide triphosphate hydrolases"/>
    <property type="match status" value="1"/>
</dbReference>
<evidence type="ECO:0000313" key="7">
    <source>
        <dbReference type="Proteomes" id="UP000305939"/>
    </source>
</evidence>
<keyword evidence="7" id="KW-1185">Reference proteome</keyword>
<evidence type="ECO:0000256" key="3">
    <source>
        <dbReference type="ARBA" id="ARBA00023125"/>
    </source>
</evidence>
<dbReference type="InterPro" id="IPR045076">
    <property type="entry name" value="MutS"/>
</dbReference>
<dbReference type="SMART" id="SM00534">
    <property type="entry name" value="MUTSac"/>
    <property type="match status" value="1"/>
</dbReference>
<dbReference type="EMBL" id="SSMC01000001">
    <property type="protein sequence ID" value="THD69077.1"/>
    <property type="molecule type" value="Genomic_DNA"/>
</dbReference>
<feature type="transmembrane region" description="Helical" evidence="4">
    <location>
        <begin position="235"/>
        <end position="253"/>
    </location>
</feature>
<keyword evidence="1" id="KW-0547">Nucleotide-binding</keyword>
<dbReference type="SUPFAM" id="SSF52540">
    <property type="entry name" value="P-loop containing nucleoside triphosphate hydrolases"/>
    <property type="match status" value="1"/>
</dbReference>
<organism evidence="6 7">
    <name type="scientific">Robertkochia marina</name>
    <dbReference type="NCBI Taxonomy" id="1227945"/>
    <lineage>
        <taxon>Bacteria</taxon>
        <taxon>Pseudomonadati</taxon>
        <taxon>Bacteroidota</taxon>
        <taxon>Flavobacteriia</taxon>
        <taxon>Flavobacteriales</taxon>
        <taxon>Flavobacteriaceae</taxon>
        <taxon>Robertkochia</taxon>
    </lineage>
</organism>